<dbReference type="Proteomes" id="UP000694888">
    <property type="component" value="Unplaced"/>
</dbReference>
<feature type="signal peptide" evidence="1">
    <location>
        <begin position="1"/>
        <end position="19"/>
    </location>
</feature>
<dbReference type="PANTHER" id="PTHR24020:SF20">
    <property type="entry name" value="PH DOMAIN-CONTAINING PROTEIN"/>
    <property type="match status" value="1"/>
</dbReference>
<dbReference type="PRINTS" id="PR00453">
    <property type="entry name" value="VWFADOMAIN"/>
</dbReference>
<dbReference type="Pfam" id="PF00092">
    <property type="entry name" value="VWA"/>
    <property type="match status" value="2"/>
</dbReference>
<dbReference type="PANTHER" id="PTHR24020">
    <property type="entry name" value="COLLAGEN ALPHA"/>
    <property type="match status" value="1"/>
</dbReference>
<organism evidence="3 4">
    <name type="scientific">Aplysia californica</name>
    <name type="common">California sea hare</name>
    <dbReference type="NCBI Taxonomy" id="6500"/>
    <lineage>
        <taxon>Eukaryota</taxon>
        <taxon>Metazoa</taxon>
        <taxon>Spiralia</taxon>
        <taxon>Lophotrochozoa</taxon>
        <taxon>Mollusca</taxon>
        <taxon>Gastropoda</taxon>
        <taxon>Heterobranchia</taxon>
        <taxon>Euthyneura</taxon>
        <taxon>Tectipleura</taxon>
        <taxon>Aplysiida</taxon>
        <taxon>Aplysioidea</taxon>
        <taxon>Aplysiidae</taxon>
        <taxon>Aplysia</taxon>
    </lineage>
</organism>
<feature type="domain" description="VWFA" evidence="2">
    <location>
        <begin position="231"/>
        <end position="406"/>
    </location>
</feature>
<dbReference type="GeneID" id="101856653"/>
<sequence>MMKAGLVLCFLAALSGAQGVNISCSQPADIFFLLDDSRSIWTVYFKNMITFVKELVGQFDISTTSTRIAASTFSEGNKPQFQFGDYNTLAEVNHAFDTIHQSNGGSTQTHIGLEFAKNSISQKGRPGVPHILIVITDGASSNRSETVKAANATRSEGTEIMVIGVGSLDRTQLEEIASKPVSDHVFTVRQFPQLSSIGSLVGQKACPDLGPTDMPMDQAVAEKECQQKPAEVVFALDKSSSIYILDFKKQLTFVSDLIKMFDIGKDKTRVAIVSFSTNASVEFHLDEYYLKKDVTDRTEKILYTGGNTNTGAALKLVNGSVLTSEHGVRSNVPHVVIVITDGRSQKYLDTQAQAKALKNSGAFVFAIGVGSSVYDQELKDIASAPSDQFVFETTGYDALPSIKNILAFRACEQTSQASGRR</sequence>
<dbReference type="PROSITE" id="PS50234">
    <property type="entry name" value="VWFA"/>
    <property type="match status" value="2"/>
</dbReference>
<evidence type="ECO:0000313" key="4">
    <source>
        <dbReference type="RefSeq" id="XP_005097974.2"/>
    </source>
</evidence>
<protein>
    <submittedName>
        <fullName evidence="4">Collagen alpha-1(XII) chain</fullName>
    </submittedName>
</protein>
<evidence type="ECO:0000256" key="1">
    <source>
        <dbReference type="SAM" id="SignalP"/>
    </source>
</evidence>
<accession>A0ABM0JNQ7</accession>
<feature type="domain" description="VWFA" evidence="2">
    <location>
        <begin position="29"/>
        <end position="201"/>
    </location>
</feature>
<dbReference type="InterPro" id="IPR036465">
    <property type="entry name" value="vWFA_dom_sf"/>
</dbReference>
<dbReference type="Gene3D" id="3.40.50.410">
    <property type="entry name" value="von Willebrand factor, type A domain"/>
    <property type="match status" value="2"/>
</dbReference>
<proteinExistence type="predicted"/>
<dbReference type="GO" id="GO:0005581">
    <property type="term" value="C:collagen trimer"/>
    <property type="evidence" value="ECO:0007669"/>
    <property type="project" value="UniProtKB-KW"/>
</dbReference>
<gene>
    <name evidence="4" type="primary">LOC101856653</name>
</gene>
<dbReference type="SMART" id="SM00327">
    <property type="entry name" value="VWA"/>
    <property type="match status" value="2"/>
</dbReference>
<reference evidence="4" key="1">
    <citation type="submission" date="2025-08" db="UniProtKB">
        <authorList>
            <consortium name="RefSeq"/>
        </authorList>
    </citation>
    <scope>IDENTIFICATION</scope>
</reference>
<evidence type="ECO:0000313" key="3">
    <source>
        <dbReference type="Proteomes" id="UP000694888"/>
    </source>
</evidence>
<dbReference type="InterPro" id="IPR050525">
    <property type="entry name" value="ECM_Assembly_Org"/>
</dbReference>
<feature type="chain" id="PRO_5045664973" evidence="1">
    <location>
        <begin position="20"/>
        <end position="421"/>
    </location>
</feature>
<dbReference type="SUPFAM" id="SSF53300">
    <property type="entry name" value="vWA-like"/>
    <property type="match status" value="2"/>
</dbReference>
<name>A0ABM0JNQ7_APLCA</name>
<dbReference type="CDD" id="cd01450">
    <property type="entry name" value="vWFA_subfamily_ECM"/>
    <property type="match status" value="1"/>
</dbReference>
<dbReference type="InterPro" id="IPR002035">
    <property type="entry name" value="VWF_A"/>
</dbReference>
<keyword evidence="3" id="KW-1185">Reference proteome</keyword>
<dbReference type="RefSeq" id="XP_005097974.2">
    <property type="nucleotide sequence ID" value="XM_005097917.3"/>
</dbReference>
<evidence type="ECO:0000259" key="2">
    <source>
        <dbReference type="PROSITE" id="PS50234"/>
    </source>
</evidence>
<keyword evidence="4" id="KW-0176">Collagen</keyword>
<keyword evidence="1" id="KW-0732">Signal</keyword>